<gene>
    <name evidence="1" type="ORF">METZ01_LOCUS426063</name>
</gene>
<accession>A0A382XQT3</accession>
<organism evidence="1">
    <name type="scientific">marine metagenome</name>
    <dbReference type="NCBI Taxonomy" id="408172"/>
    <lineage>
        <taxon>unclassified sequences</taxon>
        <taxon>metagenomes</taxon>
        <taxon>ecological metagenomes</taxon>
    </lineage>
</organism>
<name>A0A382XQT3_9ZZZZ</name>
<evidence type="ECO:0000313" key="1">
    <source>
        <dbReference type="EMBL" id="SVD73209.1"/>
    </source>
</evidence>
<proteinExistence type="predicted"/>
<feature type="non-terminal residue" evidence="1">
    <location>
        <position position="24"/>
    </location>
</feature>
<reference evidence="1" key="1">
    <citation type="submission" date="2018-05" db="EMBL/GenBank/DDBJ databases">
        <authorList>
            <person name="Lanie J.A."/>
            <person name="Ng W.-L."/>
            <person name="Kazmierczak K.M."/>
            <person name="Andrzejewski T.M."/>
            <person name="Davidsen T.M."/>
            <person name="Wayne K.J."/>
            <person name="Tettelin H."/>
            <person name="Glass J.I."/>
            <person name="Rusch D."/>
            <person name="Podicherti R."/>
            <person name="Tsui H.-C.T."/>
            <person name="Winkler M.E."/>
        </authorList>
    </citation>
    <scope>NUCLEOTIDE SEQUENCE</scope>
</reference>
<dbReference type="AlphaFoldDB" id="A0A382XQT3"/>
<dbReference type="EMBL" id="UINC01169594">
    <property type="protein sequence ID" value="SVD73209.1"/>
    <property type="molecule type" value="Genomic_DNA"/>
</dbReference>
<sequence>MRYFAGKIVYDTNNFINQRFRVLA</sequence>
<protein>
    <submittedName>
        <fullName evidence="1">Uncharacterized protein</fullName>
    </submittedName>
</protein>